<feature type="signal peptide" evidence="1">
    <location>
        <begin position="1"/>
        <end position="30"/>
    </location>
</feature>
<evidence type="ECO:0008006" key="4">
    <source>
        <dbReference type="Google" id="ProtNLM"/>
    </source>
</evidence>
<sequence length="728" mass="76899" precursor="true">MRTRTSRRHLAAAVVGVGFGVIAAAAPATAADRAYELVTPPGSSARTLPGSGMSTPDGNVVCFDAENAAAGADVNGELAPDGFCSRRTASGWETKWVTGPGVTDPKGGFGSAVFFVSPDGSRAAFATDKGLNRDYPGGSPTGPVDNPPQTAYMWEGGDVPRWLAPAPEPLKDPSENRLPLAASDDVRHGLFQSGLRLVPEDTNADTDVYEWTPDGIRLVSRDASGVAVGGAAVPPLTSVSTNGTFAQPGAISRDGSRIFFHHAGTSLGGEPANVQSVFMREGDELRLVSPRRGGDAPGRVDFAGASDDGEVVYLQTAERLTPEPKEAGDALYRYDVASDTLSLVATDAAGVSFLGLSADGSTVVYRTDFPWDLRVVRGGSVTTLGALDAMDVFDYYTVGSSGFDSRALRFAPDGSVIVFSALGSFDGTPPGGRQVYRWTPEQGVRRISTTAEGDPPAGGADIGNFSISFGLIPRAVSISNTLRNFPLLGRVVAEDGRVFFETADQLVASDLNEYVDVYEWKDGTVRLVSPGTQRAHALYHDNSVDGNTVFFTTSARLIPELDRNTAIDLYAARVGGGFPLPERASACEGDRCQGPLVPPTALQLPGTTAFDGPGDVQDEAPPVARHSVLRITAKQQRAFARSGRIVLRVRANMKGAVTATARARLGRRTVLVARSTAAVRGRATVRVPLSLSQQARNALRAKRRLRVVISVLHTESDTSVQRVVMLRG</sequence>
<dbReference type="HOGENOM" id="CLU_384376_0_0_11"/>
<dbReference type="AlphaFoldDB" id="D3FA24"/>
<evidence type="ECO:0000313" key="3">
    <source>
        <dbReference type="Proteomes" id="UP000008229"/>
    </source>
</evidence>
<accession>D3FA24</accession>
<reference evidence="2 3" key="1">
    <citation type="journal article" date="2010" name="Stand. Genomic Sci.">
        <title>Complete genome sequence of Conexibacter woesei type strain (ID131577).</title>
        <authorList>
            <person name="Pukall R."/>
            <person name="Lapidus A."/>
            <person name="Glavina Del Rio T."/>
            <person name="Copeland A."/>
            <person name="Tice H."/>
            <person name="Cheng J.-F."/>
            <person name="Lucas S."/>
            <person name="Chen F."/>
            <person name="Nolan M."/>
            <person name="Bruce D."/>
            <person name="Goodwin L."/>
            <person name="Pitluck S."/>
            <person name="Mavromatis K."/>
            <person name="Ivanova N."/>
            <person name="Ovchinnikova G."/>
            <person name="Pati A."/>
            <person name="Chen A."/>
            <person name="Palaniappan K."/>
            <person name="Land M."/>
            <person name="Hauser L."/>
            <person name="Chang Y.-J."/>
            <person name="Jeffries C.D."/>
            <person name="Chain P."/>
            <person name="Meincke L."/>
            <person name="Sims D."/>
            <person name="Brettin T."/>
            <person name="Detter J.C."/>
            <person name="Rohde M."/>
            <person name="Goeker M."/>
            <person name="Bristow J."/>
            <person name="Eisen J.A."/>
            <person name="Markowitz V."/>
            <person name="Kyrpides N.C."/>
            <person name="Klenk H.-P."/>
            <person name="Hugenholtz P."/>
        </authorList>
    </citation>
    <scope>NUCLEOTIDE SEQUENCE [LARGE SCALE GENOMIC DNA]</scope>
    <source>
        <strain evidence="3">DSM 14684 / CIP 108061 / JCM 11494 / NBRC 100937 / ID131577</strain>
    </source>
</reference>
<dbReference type="OrthoDB" id="39703at2"/>
<name>D3FA24_CONWI</name>
<dbReference type="RefSeq" id="WP_012936170.1">
    <property type="nucleotide sequence ID" value="NC_013739.1"/>
</dbReference>
<keyword evidence="1" id="KW-0732">Signal</keyword>
<organism evidence="2 3">
    <name type="scientific">Conexibacter woesei (strain DSM 14684 / CCUG 47730 / CIP 108061 / JCM 11494 / NBRC 100937 / ID131577)</name>
    <dbReference type="NCBI Taxonomy" id="469383"/>
    <lineage>
        <taxon>Bacteria</taxon>
        <taxon>Bacillati</taxon>
        <taxon>Actinomycetota</taxon>
        <taxon>Thermoleophilia</taxon>
        <taxon>Solirubrobacterales</taxon>
        <taxon>Conexibacteraceae</taxon>
        <taxon>Conexibacter</taxon>
    </lineage>
</organism>
<reference evidence="3" key="2">
    <citation type="submission" date="2010-01" db="EMBL/GenBank/DDBJ databases">
        <title>The complete genome of Conexibacter woesei DSM 14684.</title>
        <authorList>
            <consortium name="US DOE Joint Genome Institute (JGI-PGF)"/>
            <person name="Lucas S."/>
            <person name="Copeland A."/>
            <person name="Lapidus A."/>
            <person name="Glavina del Rio T."/>
            <person name="Dalin E."/>
            <person name="Tice H."/>
            <person name="Bruce D."/>
            <person name="Goodwin L."/>
            <person name="Pitluck S."/>
            <person name="Kyrpides N."/>
            <person name="Mavromatis K."/>
            <person name="Ivanova N."/>
            <person name="Mikhailova N."/>
            <person name="Chertkov O."/>
            <person name="Brettin T."/>
            <person name="Detter J.C."/>
            <person name="Han C."/>
            <person name="Larimer F."/>
            <person name="Land M."/>
            <person name="Hauser L."/>
            <person name="Markowitz V."/>
            <person name="Cheng J.-F."/>
            <person name="Hugenholtz P."/>
            <person name="Woyke T."/>
            <person name="Wu D."/>
            <person name="Pukall R."/>
            <person name="Steenblock K."/>
            <person name="Schneider S."/>
            <person name="Klenk H.-P."/>
            <person name="Eisen J.A."/>
        </authorList>
    </citation>
    <scope>NUCLEOTIDE SEQUENCE [LARGE SCALE GENOMIC DNA]</scope>
    <source>
        <strain evidence="3">DSM 14684 / CIP 108061 / JCM 11494 / NBRC 100937 / ID131577</strain>
    </source>
</reference>
<dbReference type="eggNOG" id="COG3386">
    <property type="taxonomic scope" value="Bacteria"/>
</dbReference>
<dbReference type="Proteomes" id="UP000008229">
    <property type="component" value="Chromosome"/>
</dbReference>
<dbReference type="SUPFAM" id="SSF69322">
    <property type="entry name" value="Tricorn protease domain 2"/>
    <property type="match status" value="1"/>
</dbReference>
<gene>
    <name evidence="2" type="ordered locus">Cwoe_4706</name>
</gene>
<evidence type="ECO:0000256" key="1">
    <source>
        <dbReference type="SAM" id="SignalP"/>
    </source>
</evidence>
<feature type="chain" id="PRO_5003043323" description="WD40 domain protein beta Propeller" evidence="1">
    <location>
        <begin position="31"/>
        <end position="728"/>
    </location>
</feature>
<dbReference type="EMBL" id="CP001854">
    <property type="protein sequence ID" value="ADB53119.1"/>
    <property type="molecule type" value="Genomic_DNA"/>
</dbReference>
<keyword evidence="3" id="KW-1185">Reference proteome</keyword>
<proteinExistence type="predicted"/>
<dbReference type="KEGG" id="cwo:Cwoe_4706"/>
<protein>
    <recommendedName>
        <fullName evidence="4">WD40 domain protein beta Propeller</fullName>
    </recommendedName>
</protein>
<evidence type="ECO:0000313" key="2">
    <source>
        <dbReference type="EMBL" id="ADB53119.1"/>
    </source>
</evidence>